<evidence type="ECO:0000313" key="2">
    <source>
        <dbReference type="Proteomes" id="UP001177023"/>
    </source>
</evidence>
<name>A0AA36CF17_9BILA</name>
<dbReference type="Proteomes" id="UP001177023">
    <property type="component" value="Unassembled WGS sequence"/>
</dbReference>
<reference evidence="1" key="1">
    <citation type="submission" date="2023-06" db="EMBL/GenBank/DDBJ databases">
        <authorList>
            <person name="Delattre M."/>
        </authorList>
    </citation>
    <scope>NUCLEOTIDE SEQUENCE</scope>
    <source>
        <strain evidence="1">AF72</strain>
    </source>
</reference>
<proteinExistence type="predicted"/>
<comment type="caution">
    <text evidence="1">The sequence shown here is derived from an EMBL/GenBank/DDBJ whole genome shotgun (WGS) entry which is preliminary data.</text>
</comment>
<dbReference type="AlphaFoldDB" id="A0AA36CF17"/>
<sequence length="102" mass="11957">MLAASVAVLWQSSNFQAPISSREWLFHIHAQRLIFRIKVFTERTLLLSYGYPYDTADDMPWIPRYYELPAALTDVRLEDMEQIRCEGHIADTDIRQKGIFAH</sequence>
<organism evidence="1 2">
    <name type="scientific">Mesorhabditis spiculigera</name>
    <dbReference type="NCBI Taxonomy" id="96644"/>
    <lineage>
        <taxon>Eukaryota</taxon>
        <taxon>Metazoa</taxon>
        <taxon>Ecdysozoa</taxon>
        <taxon>Nematoda</taxon>
        <taxon>Chromadorea</taxon>
        <taxon>Rhabditida</taxon>
        <taxon>Rhabditina</taxon>
        <taxon>Rhabditomorpha</taxon>
        <taxon>Rhabditoidea</taxon>
        <taxon>Rhabditidae</taxon>
        <taxon>Mesorhabditinae</taxon>
        <taxon>Mesorhabditis</taxon>
    </lineage>
</organism>
<gene>
    <name evidence="1" type="ORF">MSPICULIGERA_LOCUS6352</name>
</gene>
<accession>A0AA36CF17</accession>
<evidence type="ECO:0000313" key="1">
    <source>
        <dbReference type="EMBL" id="CAJ0567816.1"/>
    </source>
</evidence>
<protein>
    <submittedName>
        <fullName evidence="1">Uncharacterized protein</fullName>
    </submittedName>
</protein>
<feature type="non-terminal residue" evidence="1">
    <location>
        <position position="102"/>
    </location>
</feature>
<dbReference type="EMBL" id="CATQJA010001575">
    <property type="protein sequence ID" value="CAJ0567816.1"/>
    <property type="molecule type" value="Genomic_DNA"/>
</dbReference>
<keyword evidence="2" id="KW-1185">Reference proteome</keyword>